<accession>A0ABS6SGI2</accession>
<name>A0ABS6SGI2_9SPHN</name>
<dbReference type="RefSeq" id="WP_218445977.1">
    <property type="nucleotide sequence ID" value="NZ_JAGSPA010000003.1"/>
</dbReference>
<sequence>MMNVRAARADEIEACREIQRRSGEVFLDTVHAHVADHEPDEPAILRAALAEGLLWVAAEADNAPVGQLMATARASGLVIAQLDVLPEHHRRGIGHMLIEAAEAEARRRGLSQIWLRTFRDIPWNAPYYERLGFQALDTQDPDALDPATAAHERGIGLDPAGRVTMRKRLVTR</sequence>
<dbReference type="Proteomes" id="UP000722336">
    <property type="component" value="Unassembled WGS sequence"/>
</dbReference>
<keyword evidence="5" id="KW-1185">Reference proteome</keyword>
<evidence type="ECO:0000313" key="5">
    <source>
        <dbReference type="Proteomes" id="UP000722336"/>
    </source>
</evidence>
<evidence type="ECO:0000256" key="2">
    <source>
        <dbReference type="ARBA" id="ARBA00023315"/>
    </source>
</evidence>
<dbReference type="CDD" id="cd04301">
    <property type="entry name" value="NAT_SF"/>
    <property type="match status" value="1"/>
</dbReference>
<gene>
    <name evidence="4" type="ORF">KCG44_10180</name>
</gene>
<proteinExistence type="predicted"/>
<dbReference type="PROSITE" id="PS51186">
    <property type="entry name" value="GNAT"/>
    <property type="match status" value="1"/>
</dbReference>
<protein>
    <submittedName>
        <fullName evidence="4">GNAT family N-acetyltransferase</fullName>
    </submittedName>
</protein>
<evidence type="ECO:0000256" key="1">
    <source>
        <dbReference type="ARBA" id="ARBA00022679"/>
    </source>
</evidence>
<dbReference type="PANTHER" id="PTHR43800:SF1">
    <property type="entry name" value="PEPTIDYL-LYSINE N-ACETYLTRANSFERASE YJAB"/>
    <property type="match status" value="1"/>
</dbReference>
<dbReference type="Pfam" id="PF00583">
    <property type="entry name" value="Acetyltransf_1"/>
    <property type="match status" value="1"/>
</dbReference>
<feature type="domain" description="N-acetyltransferase" evidence="3">
    <location>
        <begin position="2"/>
        <end position="170"/>
    </location>
</feature>
<reference evidence="4 5" key="1">
    <citation type="submission" date="2021-04" db="EMBL/GenBank/DDBJ databases">
        <authorList>
            <person name="Pira H."/>
            <person name="Risdian C."/>
            <person name="Wink J."/>
        </authorList>
    </citation>
    <scope>NUCLEOTIDE SEQUENCE [LARGE SCALE GENOMIC DNA]</scope>
    <source>
        <strain evidence="4 5">WHA3</strain>
    </source>
</reference>
<dbReference type="InterPro" id="IPR000182">
    <property type="entry name" value="GNAT_dom"/>
</dbReference>
<evidence type="ECO:0000313" key="4">
    <source>
        <dbReference type="EMBL" id="MBV7257148.1"/>
    </source>
</evidence>
<dbReference type="PANTHER" id="PTHR43800">
    <property type="entry name" value="PEPTIDYL-LYSINE N-ACETYLTRANSFERASE YJAB"/>
    <property type="match status" value="1"/>
</dbReference>
<keyword evidence="2" id="KW-0012">Acyltransferase</keyword>
<comment type="caution">
    <text evidence="4">The sequence shown here is derived from an EMBL/GenBank/DDBJ whole genome shotgun (WGS) entry which is preliminary data.</text>
</comment>
<organism evidence="4 5">
    <name type="scientific">Pacificimonas pallii</name>
    <dbReference type="NCBI Taxonomy" id="2827236"/>
    <lineage>
        <taxon>Bacteria</taxon>
        <taxon>Pseudomonadati</taxon>
        <taxon>Pseudomonadota</taxon>
        <taxon>Alphaproteobacteria</taxon>
        <taxon>Sphingomonadales</taxon>
        <taxon>Sphingosinicellaceae</taxon>
        <taxon>Pacificimonas</taxon>
    </lineage>
</organism>
<keyword evidence="1" id="KW-0808">Transferase</keyword>
<dbReference type="EMBL" id="JAGSPA010000003">
    <property type="protein sequence ID" value="MBV7257148.1"/>
    <property type="molecule type" value="Genomic_DNA"/>
</dbReference>
<evidence type="ECO:0000259" key="3">
    <source>
        <dbReference type="PROSITE" id="PS51186"/>
    </source>
</evidence>